<evidence type="ECO:0000259" key="2">
    <source>
        <dbReference type="Pfam" id="PF01243"/>
    </source>
</evidence>
<evidence type="ECO:0000313" key="4">
    <source>
        <dbReference type="Proteomes" id="UP001630303"/>
    </source>
</evidence>
<accession>A0ABW9GBS6</accession>
<dbReference type="Gene3D" id="2.30.110.10">
    <property type="entry name" value="Electron Transport, Fmn-binding Protein, Chain A"/>
    <property type="match status" value="1"/>
</dbReference>
<dbReference type="RefSeq" id="WP_408904762.1">
    <property type="nucleotide sequence ID" value="NZ_JAROCE010000001.1"/>
</dbReference>
<dbReference type="SUPFAM" id="SSF50475">
    <property type="entry name" value="FMN-binding split barrel"/>
    <property type="match status" value="1"/>
</dbReference>
<evidence type="ECO:0000256" key="1">
    <source>
        <dbReference type="ARBA" id="ARBA00023002"/>
    </source>
</evidence>
<sequence>MTNWNAARPFFETTAVAHLSTLMSDGSPHSVPVWIAVEGERLVFFTEIDALKDKNLRRDPRVAVSVTAVDDPFAMAFVRGVAVERREGDDALPIVDHVARVYTGRPYPMREGLAAWVIEPRRAWARAYES</sequence>
<comment type="caution">
    <text evidence="3">The sequence shown here is derived from an EMBL/GenBank/DDBJ whole genome shotgun (WGS) entry which is preliminary data.</text>
</comment>
<gene>
    <name evidence="3" type="ORF">P5G46_00935</name>
</gene>
<dbReference type="InterPro" id="IPR052019">
    <property type="entry name" value="F420H2_bilvrd_red/Heme_oxyg"/>
</dbReference>
<dbReference type="InterPro" id="IPR011576">
    <property type="entry name" value="Pyridox_Oxase_N"/>
</dbReference>
<dbReference type="Proteomes" id="UP001630303">
    <property type="component" value="Unassembled WGS sequence"/>
</dbReference>
<evidence type="ECO:0000313" key="3">
    <source>
        <dbReference type="EMBL" id="MFM2719076.1"/>
    </source>
</evidence>
<keyword evidence="4" id="KW-1185">Reference proteome</keyword>
<dbReference type="InterPro" id="IPR019920">
    <property type="entry name" value="F420-binding_dom_put"/>
</dbReference>
<protein>
    <submittedName>
        <fullName evidence="3">TIGR03618 family F420-dependent PPOX class oxidoreductase</fullName>
    </submittedName>
</protein>
<dbReference type="PANTHER" id="PTHR35176">
    <property type="entry name" value="HEME OXYGENASE HI_0854-RELATED"/>
    <property type="match status" value="1"/>
</dbReference>
<organism evidence="3 4">
    <name type="scientific">Microbacterium mcarthurae</name>
    <dbReference type="NCBI Taxonomy" id="3035918"/>
    <lineage>
        <taxon>Bacteria</taxon>
        <taxon>Bacillati</taxon>
        <taxon>Actinomycetota</taxon>
        <taxon>Actinomycetes</taxon>
        <taxon>Micrococcales</taxon>
        <taxon>Microbacteriaceae</taxon>
        <taxon>Microbacterium</taxon>
    </lineage>
</organism>
<keyword evidence="1" id="KW-0560">Oxidoreductase</keyword>
<feature type="domain" description="Pyridoxamine 5'-phosphate oxidase N-terminal" evidence="2">
    <location>
        <begin position="6"/>
        <end position="123"/>
    </location>
</feature>
<dbReference type="NCBIfam" id="TIGR03618">
    <property type="entry name" value="Rv1155_F420"/>
    <property type="match status" value="1"/>
</dbReference>
<reference evidence="3 4" key="1">
    <citation type="submission" date="2023-03" db="EMBL/GenBank/DDBJ databases">
        <title>MT1 and MT2 Draft Genomes of Novel Species.</title>
        <authorList>
            <person name="Venkateswaran K."/>
        </authorList>
    </citation>
    <scope>NUCLEOTIDE SEQUENCE [LARGE SCALE GENOMIC DNA]</scope>
    <source>
        <strain evidence="3 4">IF8SW-P5</strain>
    </source>
</reference>
<dbReference type="Pfam" id="PF01243">
    <property type="entry name" value="PNPOx_N"/>
    <property type="match status" value="1"/>
</dbReference>
<dbReference type="PANTHER" id="PTHR35176:SF6">
    <property type="entry name" value="HEME OXYGENASE HI_0854-RELATED"/>
    <property type="match status" value="1"/>
</dbReference>
<proteinExistence type="predicted"/>
<dbReference type="EMBL" id="JAROCE010000001">
    <property type="protein sequence ID" value="MFM2719076.1"/>
    <property type="molecule type" value="Genomic_DNA"/>
</dbReference>
<dbReference type="InterPro" id="IPR012349">
    <property type="entry name" value="Split_barrel_FMN-bd"/>
</dbReference>
<name>A0ABW9GBS6_9MICO</name>